<proteinExistence type="inferred from homology"/>
<dbReference type="GO" id="GO:0008194">
    <property type="term" value="F:UDP-glycosyltransferase activity"/>
    <property type="evidence" value="ECO:0007669"/>
    <property type="project" value="InterPro"/>
</dbReference>
<protein>
    <recommendedName>
        <fullName evidence="4">Glycosyltransferase</fullName>
        <ecNumber evidence="4">2.4.1.-</ecNumber>
    </recommendedName>
</protein>
<evidence type="ECO:0000256" key="1">
    <source>
        <dbReference type="ARBA" id="ARBA00009995"/>
    </source>
</evidence>
<dbReference type="EC" id="2.4.1.-" evidence="4"/>
<dbReference type="EMBL" id="JABFUD020000008">
    <property type="protein sequence ID" value="KAI5077048.1"/>
    <property type="molecule type" value="Genomic_DNA"/>
</dbReference>
<dbReference type="Pfam" id="PF00201">
    <property type="entry name" value="UDPGT"/>
    <property type="match status" value="1"/>
</dbReference>
<dbReference type="SUPFAM" id="SSF53756">
    <property type="entry name" value="UDP-Glycosyltransferase/glycogen phosphorylase"/>
    <property type="match status" value="1"/>
</dbReference>
<keyword evidence="2 3" id="KW-0808">Transferase</keyword>
<dbReference type="AlphaFoldDB" id="A0A9D4ZIN5"/>
<organism evidence="5 6">
    <name type="scientific">Adiantum capillus-veneris</name>
    <name type="common">Maidenhair fern</name>
    <dbReference type="NCBI Taxonomy" id="13818"/>
    <lineage>
        <taxon>Eukaryota</taxon>
        <taxon>Viridiplantae</taxon>
        <taxon>Streptophyta</taxon>
        <taxon>Embryophyta</taxon>
        <taxon>Tracheophyta</taxon>
        <taxon>Polypodiopsida</taxon>
        <taxon>Polypodiidae</taxon>
        <taxon>Polypodiales</taxon>
        <taxon>Pteridineae</taxon>
        <taxon>Pteridaceae</taxon>
        <taxon>Vittarioideae</taxon>
        <taxon>Adiantum</taxon>
    </lineage>
</organism>
<dbReference type="Gene3D" id="3.40.50.2000">
    <property type="entry name" value="Glycogen Phosphorylase B"/>
    <property type="match status" value="2"/>
</dbReference>
<dbReference type="FunFam" id="3.40.50.2000:FF:000056">
    <property type="entry name" value="Glycosyltransferase"/>
    <property type="match status" value="1"/>
</dbReference>
<sequence length="492" mass="55087">MEEEEEGEVMGRPHVLVFPFPAQGHINPLIQLSQHLASSHGFLITFVNTEHNHDRILSSNSSSPLPYPNITMVGLPDGLPLDDHTRTADLKKLMQSMEVHMLPLLEQLILDINQGDRPITCIIVDAFCHWMHAIAERTGITSVIGLFPSSAAQFSLMYYIPLLLSTGQVKPDGSIPESKEIITSIPGLPDISVTNLTWNLGNAEANEYIFNHLRTNAKHVNKFDAILFNSYDDLEHEAINALLEDNVRVKPIGPLVLLESYIEECNIAQSNLWEEERECLTWLDDKPQSSVVYIAFGSIAIFSIEELHELALGLEASEQAFLWVLRPDLMNGMPANLPEGFIERTKHRSFFTSWAPQPLVLSHPSIGAFVTHCGWNSTMEGISMGVPMLTWPYYGDQRENCQFILEEWKNGLPLQTIGKPADRKEVEKAIRFLMSDDGVLIKERAANLKEKAIYAINKDGGASFKNLQEVVKHIKSSSSHPTSNIIISMSNT</sequence>
<dbReference type="CDD" id="cd03784">
    <property type="entry name" value="GT1_Gtf-like"/>
    <property type="match status" value="1"/>
</dbReference>
<evidence type="ECO:0000313" key="6">
    <source>
        <dbReference type="Proteomes" id="UP000886520"/>
    </source>
</evidence>
<keyword evidence="6" id="KW-1185">Reference proteome</keyword>
<evidence type="ECO:0000313" key="5">
    <source>
        <dbReference type="EMBL" id="KAI5077048.1"/>
    </source>
</evidence>
<evidence type="ECO:0000256" key="4">
    <source>
        <dbReference type="RuleBase" id="RU362057"/>
    </source>
</evidence>
<accession>A0A9D4ZIN5</accession>
<dbReference type="PANTHER" id="PTHR11926">
    <property type="entry name" value="GLUCOSYL/GLUCURONOSYL TRANSFERASES"/>
    <property type="match status" value="1"/>
</dbReference>
<evidence type="ECO:0000256" key="3">
    <source>
        <dbReference type="RuleBase" id="RU003718"/>
    </source>
</evidence>
<dbReference type="OrthoDB" id="5835829at2759"/>
<evidence type="ECO:0000256" key="2">
    <source>
        <dbReference type="ARBA" id="ARBA00022679"/>
    </source>
</evidence>
<gene>
    <name evidence="5" type="ORF">GOP47_0009113</name>
</gene>
<dbReference type="PROSITE" id="PS00375">
    <property type="entry name" value="UDPGT"/>
    <property type="match status" value="1"/>
</dbReference>
<keyword evidence="3" id="KW-0328">Glycosyltransferase</keyword>
<comment type="caution">
    <text evidence="5">The sequence shown here is derived from an EMBL/GenBank/DDBJ whole genome shotgun (WGS) entry which is preliminary data.</text>
</comment>
<dbReference type="InterPro" id="IPR035595">
    <property type="entry name" value="UDP_glycos_trans_CS"/>
</dbReference>
<dbReference type="InterPro" id="IPR002213">
    <property type="entry name" value="UDP_glucos_trans"/>
</dbReference>
<dbReference type="Proteomes" id="UP000886520">
    <property type="component" value="Chromosome 8"/>
</dbReference>
<reference evidence="5" key="1">
    <citation type="submission" date="2021-01" db="EMBL/GenBank/DDBJ databases">
        <title>Adiantum capillus-veneris genome.</title>
        <authorList>
            <person name="Fang Y."/>
            <person name="Liao Q."/>
        </authorList>
    </citation>
    <scope>NUCLEOTIDE SEQUENCE</scope>
    <source>
        <strain evidence="5">H3</strain>
        <tissue evidence="5">Leaf</tissue>
    </source>
</reference>
<comment type="similarity">
    <text evidence="1 3">Belongs to the UDP-glycosyltransferase family.</text>
</comment>
<name>A0A9D4ZIN5_ADICA</name>
<dbReference type="PANTHER" id="PTHR11926:SF774">
    <property type="entry name" value="UDP-GLYCOSYLTRANSFERASE 85A1-RELATED"/>
    <property type="match status" value="1"/>
</dbReference>